<dbReference type="Pfam" id="PF13480">
    <property type="entry name" value="Acetyltransf_6"/>
    <property type="match status" value="1"/>
</dbReference>
<name>A0A0F9HT63_9ZZZZ</name>
<gene>
    <name evidence="3" type="ORF">LCGC14_1745150</name>
</gene>
<dbReference type="InterPro" id="IPR016181">
    <property type="entry name" value="Acyl_CoA_acyltransferase"/>
</dbReference>
<comment type="caution">
    <text evidence="3">The sequence shown here is derived from an EMBL/GenBank/DDBJ whole genome shotgun (WGS) entry which is preliminary data.</text>
</comment>
<dbReference type="InterPro" id="IPR038740">
    <property type="entry name" value="BioF2-like_GNAT_dom"/>
</dbReference>
<evidence type="ECO:0000256" key="1">
    <source>
        <dbReference type="SAM" id="MobiDB-lite"/>
    </source>
</evidence>
<sequence>MMAGALEAGHGDLHSAAQPTRRDGGNPKQPRPADPGRAVETSEPSQTGRPDLRLEVVDTLEHPPGGWTELAERSGNIFATWEWASVWWRHFGRSRRLLVTTLRATDGRTVAILPLYLRWSTRPIRTVRFLGHGPADQAALLCDPADRQMGPWALQRALAECPLRWDIFLGERLPGDEDWSSLPGVTRLRREGSPVVRIDGRSWDSFLASKSRNFRQQVRRRERRLAKQHEVRFRLSDDPKRLGDDLDVLFELHEARWGRRGSRNFAGVHKAFHRDFAALALDRGWLRLWTMEVDGTPVAAWCGYRFGGAEYYYQSGRDPAWDRASVGFVLLAHSIREAFNDGMHEYRLLRGGEAYKGRFASEDPGLETIGLARGVAARALLAGAVAARGARFPGRRLLARLAE</sequence>
<dbReference type="EMBL" id="LAZR01016022">
    <property type="protein sequence ID" value="KKM06322.1"/>
    <property type="molecule type" value="Genomic_DNA"/>
</dbReference>
<dbReference type="Gene3D" id="3.40.630.30">
    <property type="match status" value="1"/>
</dbReference>
<organism evidence="3">
    <name type="scientific">marine sediment metagenome</name>
    <dbReference type="NCBI Taxonomy" id="412755"/>
    <lineage>
        <taxon>unclassified sequences</taxon>
        <taxon>metagenomes</taxon>
        <taxon>ecological metagenomes</taxon>
    </lineage>
</organism>
<protein>
    <recommendedName>
        <fullName evidence="2">BioF2-like acetyltransferase domain-containing protein</fullName>
    </recommendedName>
</protein>
<dbReference type="SUPFAM" id="SSF55729">
    <property type="entry name" value="Acyl-CoA N-acyltransferases (Nat)"/>
    <property type="match status" value="1"/>
</dbReference>
<evidence type="ECO:0000313" key="3">
    <source>
        <dbReference type="EMBL" id="KKM06322.1"/>
    </source>
</evidence>
<feature type="region of interest" description="Disordered" evidence="1">
    <location>
        <begin position="1"/>
        <end position="54"/>
    </location>
</feature>
<proteinExistence type="predicted"/>
<accession>A0A0F9HT63</accession>
<reference evidence="3" key="1">
    <citation type="journal article" date="2015" name="Nature">
        <title>Complex archaea that bridge the gap between prokaryotes and eukaryotes.</title>
        <authorList>
            <person name="Spang A."/>
            <person name="Saw J.H."/>
            <person name="Jorgensen S.L."/>
            <person name="Zaremba-Niedzwiedzka K."/>
            <person name="Martijn J."/>
            <person name="Lind A.E."/>
            <person name="van Eijk R."/>
            <person name="Schleper C."/>
            <person name="Guy L."/>
            <person name="Ettema T.J."/>
        </authorList>
    </citation>
    <scope>NUCLEOTIDE SEQUENCE</scope>
</reference>
<dbReference type="AlphaFoldDB" id="A0A0F9HT63"/>
<feature type="domain" description="BioF2-like acetyltransferase" evidence="2">
    <location>
        <begin position="212"/>
        <end position="356"/>
    </location>
</feature>
<evidence type="ECO:0000259" key="2">
    <source>
        <dbReference type="Pfam" id="PF13480"/>
    </source>
</evidence>